<evidence type="ECO:0000256" key="1">
    <source>
        <dbReference type="SAM" id="MobiDB-lite"/>
    </source>
</evidence>
<sequence length="253" mass="28012">MARPTKKKVQVRAQQKKSKYFHALSSSDDGSAFEICSDDGLSDSEWSENSEDSAVEDAHKALKTLYSTQLRKYTRRSPDHFAPALTGFCGVYTGNSRTTQWRKKNHAKDLAASAQDSAKINSFFQPLPKKRPRSSSPVLSISSDSASELDNDLRPDELIKLFVDLLQDQLQQSLQPPNLYSQDGEDSEWMDEEDVDLPTEEAESSKDGSLSHQNSESGGGEYDDDNNNSDDDAPPAPSAMVIEAREILAEETS</sequence>
<feature type="compositionally biased region" description="Basic and acidic residues" evidence="1">
    <location>
        <begin position="243"/>
        <end position="253"/>
    </location>
</feature>
<feature type="compositionally biased region" description="Polar residues" evidence="1">
    <location>
        <begin position="207"/>
        <end position="216"/>
    </location>
</feature>
<feature type="non-terminal residue" evidence="2">
    <location>
        <position position="253"/>
    </location>
</feature>
<evidence type="ECO:0000313" key="3">
    <source>
        <dbReference type="Proteomes" id="UP000054144"/>
    </source>
</evidence>
<gene>
    <name evidence="2" type="ORF">FISHEDRAFT_77368</name>
</gene>
<reference evidence="2 3" key="1">
    <citation type="journal article" date="2015" name="Fungal Genet. Biol.">
        <title>Evolution of novel wood decay mechanisms in Agaricales revealed by the genome sequences of Fistulina hepatica and Cylindrobasidium torrendii.</title>
        <authorList>
            <person name="Floudas D."/>
            <person name="Held B.W."/>
            <person name="Riley R."/>
            <person name="Nagy L.G."/>
            <person name="Koehler G."/>
            <person name="Ransdell A.S."/>
            <person name="Younus H."/>
            <person name="Chow J."/>
            <person name="Chiniquy J."/>
            <person name="Lipzen A."/>
            <person name="Tritt A."/>
            <person name="Sun H."/>
            <person name="Haridas S."/>
            <person name="LaButti K."/>
            <person name="Ohm R.A."/>
            <person name="Kues U."/>
            <person name="Blanchette R.A."/>
            <person name="Grigoriev I.V."/>
            <person name="Minto R.E."/>
            <person name="Hibbett D.S."/>
        </authorList>
    </citation>
    <scope>NUCLEOTIDE SEQUENCE [LARGE SCALE GENOMIC DNA]</scope>
    <source>
        <strain evidence="2 3">ATCC 64428</strain>
    </source>
</reference>
<dbReference type="AlphaFoldDB" id="A0A0D7A2L9"/>
<feature type="compositionally biased region" description="Acidic residues" evidence="1">
    <location>
        <begin position="221"/>
        <end position="233"/>
    </location>
</feature>
<keyword evidence="3" id="KW-1185">Reference proteome</keyword>
<proteinExistence type="predicted"/>
<feature type="region of interest" description="Disordered" evidence="1">
    <location>
        <begin position="123"/>
        <end position="150"/>
    </location>
</feature>
<accession>A0A0D7A2L9</accession>
<feature type="compositionally biased region" description="Low complexity" evidence="1">
    <location>
        <begin position="134"/>
        <end position="146"/>
    </location>
</feature>
<dbReference type="Proteomes" id="UP000054144">
    <property type="component" value="Unassembled WGS sequence"/>
</dbReference>
<feature type="region of interest" description="Disordered" evidence="1">
    <location>
        <begin position="174"/>
        <end position="253"/>
    </location>
</feature>
<protein>
    <submittedName>
        <fullName evidence="2">Uncharacterized protein</fullName>
    </submittedName>
</protein>
<evidence type="ECO:0000313" key="2">
    <source>
        <dbReference type="EMBL" id="KIY44619.1"/>
    </source>
</evidence>
<feature type="compositionally biased region" description="Acidic residues" evidence="1">
    <location>
        <begin position="183"/>
        <end position="202"/>
    </location>
</feature>
<name>A0A0D7A2L9_9AGAR</name>
<organism evidence="2 3">
    <name type="scientific">Fistulina hepatica ATCC 64428</name>
    <dbReference type="NCBI Taxonomy" id="1128425"/>
    <lineage>
        <taxon>Eukaryota</taxon>
        <taxon>Fungi</taxon>
        <taxon>Dikarya</taxon>
        <taxon>Basidiomycota</taxon>
        <taxon>Agaricomycotina</taxon>
        <taxon>Agaricomycetes</taxon>
        <taxon>Agaricomycetidae</taxon>
        <taxon>Agaricales</taxon>
        <taxon>Fistulinaceae</taxon>
        <taxon>Fistulina</taxon>
    </lineage>
</organism>
<dbReference type="EMBL" id="KN882071">
    <property type="protein sequence ID" value="KIY44619.1"/>
    <property type="molecule type" value="Genomic_DNA"/>
</dbReference>